<dbReference type="EMBL" id="JBHMAF010000199">
    <property type="protein sequence ID" value="MFB9762604.1"/>
    <property type="molecule type" value="Genomic_DNA"/>
</dbReference>
<dbReference type="Pfam" id="PF25198">
    <property type="entry name" value="Spore_GerAC_N"/>
    <property type="match status" value="1"/>
</dbReference>
<evidence type="ECO:0000259" key="9">
    <source>
        <dbReference type="Pfam" id="PF25198"/>
    </source>
</evidence>
<keyword evidence="7" id="KW-0449">Lipoprotein</keyword>
<comment type="caution">
    <text evidence="10">The sequence shown here is derived from an EMBL/GenBank/DDBJ whole genome shotgun (WGS) entry which is preliminary data.</text>
</comment>
<dbReference type="InterPro" id="IPR008844">
    <property type="entry name" value="Spore_GerAC-like"/>
</dbReference>
<dbReference type="InterPro" id="IPR046953">
    <property type="entry name" value="Spore_GerAC-like_C"/>
</dbReference>
<feature type="domain" description="Spore germination GerAC-like C-terminal" evidence="8">
    <location>
        <begin position="228"/>
        <end position="395"/>
    </location>
</feature>
<evidence type="ECO:0000313" key="11">
    <source>
        <dbReference type="Proteomes" id="UP001589609"/>
    </source>
</evidence>
<reference evidence="10 11" key="1">
    <citation type="submission" date="2024-09" db="EMBL/GenBank/DDBJ databases">
        <authorList>
            <person name="Sun Q."/>
            <person name="Mori K."/>
        </authorList>
    </citation>
    <scope>NUCLEOTIDE SEQUENCE [LARGE SCALE GENOMIC DNA]</scope>
    <source>
        <strain evidence="10 11">JCM 11201</strain>
    </source>
</reference>
<dbReference type="PANTHER" id="PTHR35789">
    <property type="entry name" value="SPORE GERMINATION PROTEIN B3"/>
    <property type="match status" value="1"/>
</dbReference>
<evidence type="ECO:0000256" key="1">
    <source>
        <dbReference type="ARBA" id="ARBA00004635"/>
    </source>
</evidence>
<evidence type="ECO:0000256" key="5">
    <source>
        <dbReference type="ARBA" id="ARBA00023136"/>
    </source>
</evidence>
<dbReference type="RefSeq" id="WP_379952495.1">
    <property type="nucleotide sequence ID" value="NZ_JBHMAF010000199.1"/>
</dbReference>
<keyword evidence="4" id="KW-0732">Signal</keyword>
<feature type="domain" description="Spore germination protein N-terminal" evidence="9">
    <location>
        <begin position="27"/>
        <end position="214"/>
    </location>
</feature>
<comment type="similarity">
    <text evidence="2">Belongs to the GerABKC lipoprotein family.</text>
</comment>
<evidence type="ECO:0000256" key="4">
    <source>
        <dbReference type="ARBA" id="ARBA00022729"/>
    </source>
</evidence>
<evidence type="ECO:0000256" key="2">
    <source>
        <dbReference type="ARBA" id="ARBA00007886"/>
    </source>
</evidence>
<dbReference type="Gene3D" id="3.30.300.210">
    <property type="entry name" value="Nutrient germinant receptor protein C, domain 3"/>
    <property type="match status" value="1"/>
</dbReference>
<comment type="subcellular location">
    <subcellularLocation>
        <location evidence="1">Membrane</location>
        <topology evidence="1">Lipid-anchor</topology>
    </subcellularLocation>
</comment>
<keyword evidence="5" id="KW-0472">Membrane</keyword>
<dbReference type="Pfam" id="PF05504">
    <property type="entry name" value="Spore_GerAC"/>
    <property type="match status" value="1"/>
</dbReference>
<name>A0ABV5WPM4_9BACI</name>
<dbReference type="Proteomes" id="UP001589609">
    <property type="component" value="Unassembled WGS sequence"/>
</dbReference>
<dbReference type="PANTHER" id="PTHR35789:SF1">
    <property type="entry name" value="SPORE GERMINATION PROTEIN B3"/>
    <property type="match status" value="1"/>
</dbReference>
<accession>A0ABV5WPM4</accession>
<dbReference type="PROSITE" id="PS51257">
    <property type="entry name" value="PROKAR_LIPOPROTEIN"/>
    <property type="match status" value="1"/>
</dbReference>
<sequence length="396" mass="44702">MKLHNTWFLLLPFSILLLLSLTGCWSSKEIENRALTAGIAMDKGKESALEKRLKKQGGSYRKKNLLTLTYQFINPQSAGMKSKEGDFQSKSYINISETGDSVHQMTRELSLRTNRTMFSPHLKVIVISADLARTYGLDQLLDQYLRDNEIRLSCLVLISNGRASETLTLKETEEVPAFRLLEIVNNLPKTTRILPPMPLAKLVGKMQSRASFLLQNVISVNAEGKFAGAAVIEGKTKKLRGFLNEMELEGLTWLTGEGKGGIVKSFDSKTGQPIIYEIKSMKSKIIPHVWKNNISFDVKIESEGRLSENWAASGAASENKSLKMKEKTFEKEVSRLIKQVLKKIQGNYSTDVAGFGNQLRIHHPKVWEKVKKDWDKRFSKVPIKYSVKLTITDYGE</sequence>
<evidence type="ECO:0000256" key="3">
    <source>
        <dbReference type="ARBA" id="ARBA00022544"/>
    </source>
</evidence>
<keyword evidence="3" id="KW-0309">Germination</keyword>
<dbReference type="NCBIfam" id="TIGR02887">
    <property type="entry name" value="spore_ger_x_C"/>
    <property type="match status" value="1"/>
</dbReference>
<proteinExistence type="inferred from homology"/>
<dbReference type="InterPro" id="IPR038501">
    <property type="entry name" value="Spore_GerAC_C_sf"/>
</dbReference>
<keyword evidence="11" id="KW-1185">Reference proteome</keyword>
<evidence type="ECO:0000259" key="8">
    <source>
        <dbReference type="Pfam" id="PF05504"/>
    </source>
</evidence>
<evidence type="ECO:0000256" key="6">
    <source>
        <dbReference type="ARBA" id="ARBA00023139"/>
    </source>
</evidence>
<evidence type="ECO:0000313" key="10">
    <source>
        <dbReference type="EMBL" id="MFB9762604.1"/>
    </source>
</evidence>
<dbReference type="InterPro" id="IPR057336">
    <property type="entry name" value="GerAC_N"/>
</dbReference>
<protein>
    <submittedName>
        <fullName evidence="10">Ger(X)C family spore germination protein</fullName>
    </submittedName>
</protein>
<keyword evidence="6" id="KW-0564">Palmitate</keyword>
<gene>
    <name evidence="10" type="ORF">ACFFMS_30725</name>
</gene>
<evidence type="ECO:0000256" key="7">
    <source>
        <dbReference type="ARBA" id="ARBA00023288"/>
    </source>
</evidence>
<organism evidence="10 11">
    <name type="scientific">Ectobacillus funiculus</name>
    <dbReference type="NCBI Taxonomy" id="137993"/>
    <lineage>
        <taxon>Bacteria</taxon>
        <taxon>Bacillati</taxon>
        <taxon>Bacillota</taxon>
        <taxon>Bacilli</taxon>
        <taxon>Bacillales</taxon>
        <taxon>Bacillaceae</taxon>
        <taxon>Ectobacillus</taxon>
    </lineage>
</organism>